<dbReference type="SUPFAM" id="SSF54695">
    <property type="entry name" value="POZ domain"/>
    <property type="match status" value="1"/>
</dbReference>
<comment type="pathway">
    <text evidence="1">Protein modification; protein ubiquitination.</text>
</comment>
<dbReference type="EMBL" id="LR746267">
    <property type="protein sequence ID" value="CAA7394588.1"/>
    <property type="molecule type" value="Genomic_DNA"/>
</dbReference>
<dbReference type="Pfam" id="PF03000">
    <property type="entry name" value="NPH3"/>
    <property type="match status" value="1"/>
</dbReference>
<dbReference type="GO" id="GO:0016567">
    <property type="term" value="P:protein ubiquitination"/>
    <property type="evidence" value="ECO:0007669"/>
    <property type="project" value="UniProtKB-UniPathway"/>
</dbReference>
<name>A0A7I8KBZ4_SPIIN</name>
<dbReference type="PANTHER" id="PTHR32370">
    <property type="entry name" value="OS12G0117600 PROTEIN"/>
    <property type="match status" value="1"/>
</dbReference>
<dbReference type="InterPro" id="IPR011333">
    <property type="entry name" value="SKP1/BTB/POZ_sf"/>
</dbReference>
<keyword evidence="4" id="KW-0175">Coiled coil</keyword>
<reference evidence="7" key="1">
    <citation type="submission" date="2020-02" db="EMBL/GenBank/DDBJ databases">
        <authorList>
            <person name="Scholz U."/>
            <person name="Mascher M."/>
            <person name="Fiebig A."/>
        </authorList>
    </citation>
    <scope>NUCLEOTIDE SEQUENCE</scope>
</reference>
<dbReference type="InterPro" id="IPR000210">
    <property type="entry name" value="BTB/POZ_dom"/>
</dbReference>
<evidence type="ECO:0000256" key="4">
    <source>
        <dbReference type="SAM" id="Coils"/>
    </source>
</evidence>
<feature type="coiled-coil region" evidence="4">
    <location>
        <begin position="496"/>
        <end position="523"/>
    </location>
</feature>
<keyword evidence="2" id="KW-0833">Ubl conjugation pathway</keyword>
<comment type="similarity">
    <text evidence="3">Belongs to the NPH3 family.</text>
</comment>
<dbReference type="InterPro" id="IPR027356">
    <property type="entry name" value="NPH3_dom"/>
</dbReference>
<feature type="domain" description="BTB" evidence="5">
    <location>
        <begin position="5"/>
        <end position="70"/>
    </location>
</feature>
<evidence type="ECO:0000256" key="2">
    <source>
        <dbReference type="ARBA" id="ARBA00022786"/>
    </source>
</evidence>
<proteinExistence type="inferred from homology"/>
<keyword evidence="8" id="KW-1185">Reference proteome</keyword>
<gene>
    <name evidence="7" type="ORF">SI8410_04005249</name>
</gene>
<evidence type="ECO:0000259" key="6">
    <source>
        <dbReference type="PROSITE" id="PS51649"/>
    </source>
</evidence>
<dbReference type="PROSITE" id="PS50097">
    <property type="entry name" value="BTB"/>
    <property type="match status" value="1"/>
</dbReference>
<sequence length="535" mass="57925">MEPSCDLEIDVNGKEVFLVDKKILSSFSGKLGKLLSKAAAAAVTRPLRVIFHDLPGGAEAFELLARFCYSHGEVALVTPANACTLHCVAHFMGMAELSSPSSPSLISQTEKTLQGIPFWSWPEILGALKQCQEFLPAATSAGVLGKLLDSLAGRIASPLSAASPSDDSSPESSGFRFSCDTGCSASTKNSGSHHRLWWFEDLSCLNPSAMEKAAAAMVSRKMDHAAISRFLFYYLRVRVSAADATPPEKRKAMDAVVGLLFSLDRCSVTCKGLFGILHICSCLNPSKLCRIRLEKMIASHLDQATLDNLLVPSPPGVSSLYDVDLVLRLLRFFLAGCVSPPRLRRVGDLMDLYLAEVAPDSSLKAEKFASIATVLPDAARVNSDGVYRAVDIFLEVHAAALSEEQRARICGAVDCGKLSPASSRHLAGNSRFPARAAVRVFSGDQSKLKSLLSDGTRRRTSPAGGAPGAGEREQVVLYARKLEVSEEETEKLRVHLRGMQWRVAELEKLCRRLQGQMRKMTATGGRSRTLPRLCS</sequence>
<feature type="domain" description="NPH3" evidence="6">
    <location>
        <begin position="196"/>
        <end position="447"/>
    </location>
</feature>
<dbReference type="AlphaFoldDB" id="A0A7I8KBZ4"/>
<dbReference type="OrthoDB" id="624345at2759"/>
<evidence type="ECO:0000313" key="8">
    <source>
        <dbReference type="Proteomes" id="UP000663760"/>
    </source>
</evidence>
<dbReference type="Gene3D" id="3.30.710.10">
    <property type="entry name" value="Potassium Channel Kv1.1, Chain A"/>
    <property type="match status" value="1"/>
</dbReference>
<dbReference type="PROSITE" id="PS51649">
    <property type="entry name" value="NPH3"/>
    <property type="match status" value="1"/>
</dbReference>
<organism evidence="7 8">
    <name type="scientific">Spirodela intermedia</name>
    <name type="common">Intermediate duckweed</name>
    <dbReference type="NCBI Taxonomy" id="51605"/>
    <lineage>
        <taxon>Eukaryota</taxon>
        <taxon>Viridiplantae</taxon>
        <taxon>Streptophyta</taxon>
        <taxon>Embryophyta</taxon>
        <taxon>Tracheophyta</taxon>
        <taxon>Spermatophyta</taxon>
        <taxon>Magnoliopsida</taxon>
        <taxon>Liliopsida</taxon>
        <taxon>Araceae</taxon>
        <taxon>Lemnoideae</taxon>
        <taxon>Spirodela</taxon>
    </lineage>
</organism>
<dbReference type="InterPro" id="IPR043454">
    <property type="entry name" value="NPH3/RPT2-like"/>
</dbReference>
<evidence type="ECO:0000256" key="3">
    <source>
        <dbReference type="PROSITE-ProRule" id="PRU00982"/>
    </source>
</evidence>
<evidence type="ECO:0000313" key="7">
    <source>
        <dbReference type="EMBL" id="CAA7394588.1"/>
    </source>
</evidence>
<evidence type="ECO:0000256" key="1">
    <source>
        <dbReference type="ARBA" id="ARBA00004906"/>
    </source>
</evidence>
<protein>
    <submittedName>
        <fullName evidence="7">Uncharacterized protein</fullName>
    </submittedName>
</protein>
<accession>A0A7I8KBZ4</accession>
<dbReference type="UniPathway" id="UPA00143"/>
<evidence type="ECO:0000259" key="5">
    <source>
        <dbReference type="PROSITE" id="PS50097"/>
    </source>
</evidence>
<dbReference type="Proteomes" id="UP000663760">
    <property type="component" value="Chromosome 4"/>
</dbReference>